<dbReference type="EMBL" id="QRXR01000015">
    <property type="protein sequence ID" value="RGU23063.1"/>
    <property type="molecule type" value="Genomic_DNA"/>
</dbReference>
<dbReference type="Proteomes" id="UP000283765">
    <property type="component" value="Unassembled WGS sequence"/>
</dbReference>
<organism evidence="1 2">
    <name type="scientific">Agathobacter rectalis</name>
    <dbReference type="NCBI Taxonomy" id="39491"/>
    <lineage>
        <taxon>Bacteria</taxon>
        <taxon>Bacillati</taxon>
        <taxon>Bacillota</taxon>
        <taxon>Clostridia</taxon>
        <taxon>Lachnospirales</taxon>
        <taxon>Lachnospiraceae</taxon>
        <taxon>Agathobacter</taxon>
    </lineage>
</organism>
<gene>
    <name evidence="1" type="ORF">DWW89_10145</name>
</gene>
<proteinExistence type="predicted"/>
<dbReference type="AlphaFoldDB" id="A0A412RKM2"/>
<evidence type="ECO:0000313" key="2">
    <source>
        <dbReference type="Proteomes" id="UP000283765"/>
    </source>
</evidence>
<comment type="caution">
    <text evidence="1">The sequence shown here is derived from an EMBL/GenBank/DDBJ whole genome shotgun (WGS) entry which is preliminary data.</text>
</comment>
<accession>A0A412RKM2</accession>
<protein>
    <submittedName>
        <fullName evidence="1">Uncharacterized protein</fullName>
    </submittedName>
</protein>
<name>A0A412RKM2_9FIRM</name>
<dbReference type="RefSeq" id="WP_117994174.1">
    <property type="nucleotide sequence ID" value="NZ_QRXR01000015.1"/>
</dbReference>
<evidence type="ECO:0000313" key="1">
    <source>
        <dbReference type="EMBL" id="RGU23063.1"/>
    </source>
</evidence>
<reference evidence="1 2" key="1">
    <citation type="submission" date="2018-08" db="EMBL/GenBank/DDBJ databases">
        <title>A genome reference for cultivated species of the human gut microbiota.</title>
        <authorList>
            <person name="Zou Y."/>
            <person name="Xue W."/>
            <person name="Luo G."/>
        </authorList>
    </citation>
    <scope>NUCLEOTIDE SEQUENCE [LARGE SCALE GENOMIC DNA]</scope>
    <source>
        <strain evidence="1 2">AF17-27</strain>
    </source>
</reference>
<sequence length="120" mass="13819">MEQQETASIRFYTAGCMEFENFSECYEDLTLAQAVDIYKKIRKRNACNIPGIGFELQDPDIPDYSGIHWPLLVADQIDRDSIEMIPAYAKHPLVQKAVQEMEGYLPKLQKGAKHRNTPER</sequence>